<dbReference type="InterPro" id="IPR005123">
    <property type="entry name" value="Oxoglu/Fe-dep_dioxygenase_dom"/>
</dbReference>
<accession>X6NCW4</accession>
<evidence type="ECO:0000256" key="1">
    <source>
        <dbReference type="RuleBase" id="RU003682"/>
    </source>
</evidence>
<sequence>MLAESVDTSQSKQLSLPIIDISCFVSSPKIETWETLTSSQRQVLEIIHNSFSKYGFLLIRNKDLLDSEFLTSAFKCCKECLEDLQSKSDKATTNSSSPVPRGFAPLHTENFATLIGENKPNDWNMKFRMGPEYHEKTHIQTEMQSSKETPYYHSKGMYPCNLLFEFNGARVLLYPNQWPEDDSKAEVKPYAKFKEHMIEMYGKFYQICRYLLHIFGLIFEIPDNCESLDQLSSLFDKHTSILSTNLYPYQSKLGCDSTAGKAIEQHTDVDVFTIIAQNNCEGGLQIQINNEWHTVKNDDISCQDYLIVNIGDCLEYWTNGYWKSTMHRVIIPQNKTDRQVMAFFVGANHDAVLKPLHINPMLLCSDDVQKKQTVTNHSQKFLTYFEWRKKRIRKVVKISKKFQTKY</sequence>
<dbReference type="Pfam" id="PF14226">
    <property type="entry name" value="DIOX_N"/>
    <property type="match status" value="1"/>
</dbReference>
<organism evidence="3 4">
    <name type="scientific">Reticulomyxa filosa</name>
    <dbReference type="NCBI Taxonomy" id="46433"/>
    <lineage>
        <taxon>Eukaryota</taxon>
        <taxon>Sar</taxon>
        <taxon>Rhizaria</taxon>
        <taxon>Retaria</taxon>
        <taxon>Foraminifera</taxon>
        <taxon>Monothalamids</taxon>
        <taxon>Reticulomyxidae</taxon>
        <taxon>Reticulomyxa</taxon>
    </lineage>
</organism>
<dbReference type="InterPro" id="IPR027443">
    <property type="entry name" value="IPNS-like_sf"/>
</dbReference>
<proteinExistence type="inferred from homology"/>
<dbReference type="PROSITE" id="PS51471">
    <property type="entry name" value="FE2OG_OXY"/>
    <property type="match status" value="1"/>
</dbReference>
<dbReference type="PANTHER" id="PTHR47990">
    <property type="entry name" value="2-OXOGLUTARATE (2OG) AND FE(II)-DEPENDENT OXYGENASE SUPERFAMILY PROTEIN-RELATED"/>
    <property type="match status" value="1"/>
</dbReference>
<dbReference type="AlphaFoldDB" id="X6NCW4"/>
<dbReference type="InterPro" id="IPR026992">
    <property type="entry name" value="DIOX_N"/>
</dbReference>
<dbReference type="Pfam" id="PF03171">
    <property type="entry name" value="2OG-FeII_Oxy"/>
    <property type="match status" value="1"/>
</dbReference>
<name>X6NCW4_RETFI</name>
<gene>
    <name evidence="3" type="ORF">RFI_12994</name>
</gene>
<dbReference type="Proteomes" id="UP000023152">
    <property type="component" value="Unassembled WGS sequence"/>
</dbReference>
<dbReference type="EMBL" id="ASPP01009394">
    <property type="protein sequence ID" value="ETO24165.1"/>
    <property type="molecule type" value="Genomic_DNA"/>
</dbReference>
<dbReference type="Gene3D" id="2.60.120.330">
    <property type="entry name" value="B-lactam Antibiotic, Isopenicillin N Synthase, Chain"/>
    <property type="match status" value="1"/>
</dbReference>
<comment type="similarity">
    <text evidence="1">Belongs to the iron/ascorbate-dependent oxidoreductase family.</text>
</comment>
<keyword evidence="4" id="KW-1185">Reference proteome</keyword>
<dbReference type="GO" id="GO:0046872">
    <property type="term" value="F:metal ion binding"/>
    <property type="evidence" value="ECO:0007669"/>
    <property type="project" value="UniProtKB-KW"/>
</dbReference>
<feature type="domain" description="Fe2OG dioxygenase" evidence="2">
    <location>
        <begin position="237"/>
        <end position="347"/>
    </location>
</feature>
<protein>
    <submittedName>
        <fullName evidence="3">Oxidoreductase, 2OG-Fe(II) oxygenase family</fullName>
    </submittedName>
</protein>
<dbReference type="OMA" id="THIQTEM"/>
<evidence type="ECO:0000313" key="3">
    <source>
        <dbReference type="EMBL" id="ETO24165.1"/>
    </source>
</evidence>
<dbReference type="GO" id="GO:0016491">
    <property type="term" value="F:oxidoreductase activity"/>
    <property type="evidence" value="ECO:0007669"/>
    <property type="project" value="UniProtKB-KW"/>
</dbReference>
<reference evidence="3 4" key="1">
    <citation type="journal article" date="2013" name="Curr. Biol.">
        <title>The Genome of the Foraminiferan Reticulomyxa filosa.</title>
        <authorList>
            <person name="Glockner G."/>
            <person name="Hulsmann N."/>
            <person name="Schleicher M."/>
            <person name="Noegel A.A."/>
            <person name="Eichinger L."/>
            <person name="Gallinger C."/>
            <person name="Pawlowski J."/>
            <person name="Sierra R."/>
            <person name="Euteneuer U."/>
            <person name="Pillet L."/>
            <person name="Moustafa A."/>
            <person name="Platzer M."/>
            <person name="Groth M."/>
            <person name="Szafranski K."/>
            <person name="Schliwa M."/>
        </authorList>
    </citation>
    <scope>NUCLEOTIDE SEQUENCE [LARGE SCALE GENOMIC DNA]</scope>
</reference>
<evidence type="ECO:0000313" key="4">
    <source>
        <dbReference type="Proteomes" id="UP000023152"/>
    </source>
</evidence>
<dbReference type="SUPFAM" id="SSF51197">
    <property type="entry name" value="Clavaminate synthase-like"/>
    <property type="match status" value="1"/>
</dbReference>
<comment type="caution">
    <text evidence="3">The sequence shown here is derived from an EMBL/GenBank/DDBJ whole genome shotgun (WGS) entry which is preliminary data.</text>
</comment>
<keyword evidence="1" id="KW-0408">Iron</keyword>
<dbReference type="InterPro" id="IPR050231">
    <property type="entry name" value="Iron_ascorbate_oxido_reductase"/>
</dbReference>
<keyword evidence="1" id="KW-0560">Oxidoreductase</keyword>
<keyword evidence="1" id="KW-0479">Metal-binding</keyword>
<dbReference type="OrthoDB" id="288590at2759"/>
<dbReference type="InterPro" id="IPR044861">
    <property type="entry name" value="IPNS-like_FE2OG_OXY"/>
</dbReference>
<evidence type="ECO:0000259" key="2">
    <source>
        <dbReference type="PROSITE" id="PS51471"/>
    </source>
</evidence>